<reference evidence="4 5" key="1">
    <citation type="journal article" date="2020" name="Mol. Plant Pathol.">
        <title>Plasmid composition and the chpG gene determine the virulence level of Clavibacter capsici natural isolates in pepper.</title>
        <authorList>
            <person name="Hwang I.S."/>
            <person name="Lee H.M."/>
            <person name="Oh E.J."/>
            <person name="Lee S."/>
            <person name="Heu S."/>
            <person name="Oh C.S."/>
        </authorList>
    </citation>
    <scope>NUCLEOTIDE SEQUENCE [LARGE SCALE GENOMIC DNA]</scope>
    <source>
        <strain evidence="4 5">1101</strain>
    </source>
</reference>
<dbReference type="GO" id="GO:0000049">
    <property type="term" value="F:tRNA binding"/>
    <property type="evidence" value="ECO:0007669"/>
    <property type="project" value="UniProtKB-KW"/>
</dbReference>
<keyword evidence="1 3" id="KW-0547">Nucleotide-binding</keyword>
<dbReference type="EMBL" id="CP048049">
    <property type="protein sequence ID" value="QIS45511.1"/>
    <property type="molecule type" value="Genomic_DNA"/>
</dbReference>
<dbReference type="CDD" id="cd01891">
    <property type="entry name" value="TypA_BipA"/>
    <property type="match status" value="1"/>
</dbReference>
<evidence type="ECO:0000256" key="2">
    <source>
        <dbReference type="ARBA" id="ARBA00023134"/>
    </source>
</evidence>
<dbReference type="FunFam" id="3.30.70.870:FF:000003">
    <property type="entry name" value="GTP-binding protein TypA"/>
    <property type="match status" value="1"/>
</dbReference>
<dbReference type="CDD" id="cd03710">
    <property type="entry name" value="BipA_TypA_C"/>
    <property type="match status" value="1"/>
</dbReference>
<dbReference type="InterPro" id="IPR000640">
    <property type="entry name" value="EFG_V-like"/>
</dbReference>
<keyword evidence="3" id="KW-0963">Cytoplasm</keyword>
<dbReference type="GO" id="GO:0000027">
    <property type="term" value="P:ribosomal large subunit assembly"/>
    <property type="evidence" value="ECO:0007669"/>
    <property type="project" value="UniProtKB-UniRule"/>
</dbReference>
<dbReference type="SUPFAM" id="SSF54980">
    <property type="entry name" value="EF-G C-terminal domain-like"/>
    <property type="match status" value="2"/>
</dbReference>
<dbReference type="PROSITE" id="PS51722">
    <property type="entry name" value="G_TR_2"/>
    <property type="match status" value="1"/>
</dbReference>
<dbReference type="KEGG" id="ccap:AES38_10645"/>
<dbReference type="Gene3D" id="2.40.30.10">
    <property type="entry name" value="Translation factors"/>
    <property type="match status" value="1"/>
</dbReference>
<keyword evidence="2 3" id="KW-0342">GTP-binding</keyword>
<sequence length="635" mass="69709">MALVARNDLRNVAIVAHVDHGKTTLVDAMLKQTNSFDAHFEGEDRMMDSNDLEREKGITILAKNTAVLYNGKHADGSPIVINVIDTPGHADFGGEVERGLSMVDGVVLLVDASEGPLPQTRFVLRKALEAKLPVILLVNKTDRPDARIDEVVAESQDLLLGLASDMSDEHPDLDLDAILDVPVVYASGRNGAASDNKPENGELPDNEDLEPLFKAILDHVPAPTYDDEHPLQAHVTNLDASPFLGRLALLRVFNGTIKKGQQVAWVKHDGTVKNVKITELLITKALDRFPTESAGPGDIVAVAGIEDITIGETLADPEDVRPLPTITVDDPAISMTIGTNTSPLIGKVKGHKLTARMVKDRLDRELIGNVSIKLVDIGRPDAWEVQGRGELALAILVEQMRREGFELTVGKPQVVVKQVDGKVHEPYEHLTIDSPEEYLGAITQLLAARKGRMEGMSNHGTGWVRMEFVVPSRGLIGFRTEFLTITRGAGIANAVSHGYEQWAGEITTRVNGSIVADRAGVATPFAMVALQERMSFFVEPTQEVYEGMVVGENSRADDMDVNITKEKQLTNMRQSTSDSFERMTPSRNLTLEECLEFAREDECVEVTPEFVRIRKVELDANARQRKTSRLKKQNA</sequence>
<dbReference type="GO" id="GO:0005829">
    <property type="term" value="C:cytosol"/>
    <property type="evidence" value="ECO:0007669"/>
    <property type="project" value="TreeGrafter"/>
</dbReference>
<dbReference type="FunFam" id="2.40.50.250:FF:000001">
    <property type="entry name" value="GTP-binding protein TypA"/>
    <property type="match status" value="1"/>
</dbReference>
<keyword evidence="3" id="KW-0378">Hydrolase</keyword>
<dbReference type="PRINTS" id="PR00315">
    <property type="entry name" value="ELONGATNFCT"/>
</dbReference>
<dbReference type="Pfam" id="PF03144">
    <property type="entry name" value="GTP_EFTU_D2"/>
    <property type="match status" value="1"/>
</dbReference>
<dbReference type="Gene3D" id="3.30.70.240">
    <property type="match status" value="1"/>
</dbReference>
<dbReference type="PANTHER" id="PTHR42908:SF8">
    <property type="entry name" value="TR-TYPE G DOMAIN-CONTAINING PROTEIN"/>
    <property type="match status" value="1"/>
</dbReference>
<dbReference type="SUPFAM" id="SSF50447">
    <property type="entry name" value="Translation proteins"/>
    <property type="match status" value="1"/>
</dbReference>
<dbReference type="CDD" id="cd03691">
    <property type="entry name" value="BipA_TypA_II"/>
    <property type="match status" value="1"/>
</dbReference>
<dbReference type="InterPro" id="IPR000795">
    <property type="entry name" value="T_Tr_GTP-bd_dom"/>
</dbReference>
<gene>
    <name evidence="4" type="primary">typA</name>
    <name evidence="3" type="synonym">bipA</name>
    <name evidence="4" type="ORF">GW570_10625</name>
</gene>
<dbReference type="GO" id="GO:0043022">
    <property type="term" value="F:ribosome binding"/>
    <property type="evidence" value="ECO:0007669"/>
    <property type="project" value="UniProtKB-UniRule"/>
</dbReference>
<dbReference type="GO" id="GO:1990904">
    <property type="term" value="C:ribonucleoprotein complex"/>
    <property type="evidence" value="ECO:0007669"/>
    <property type="project" value="TreeGrafter"/>
</dbReference>
<comment type="subunit">
    <text evidence="3">Monomer.</text>
</comment>
<dbReference type="PANTHER" id="PTHR42908">
    <property type="entry name" value="TRANSLATION ELONGATION FACTOR-RELATED"/>
    <property type="match status" value="1"/>
</dbReference>
<name>A0A0M4HF49_9MICO</name>
<evidence type="ECO:0000256" key="1">
    <source>
        <dbReference type="ARBA" id="ARBA00022741"/>
    </source>
</evidence>
<dbReference type="Pfam" id="PF00679">
    <property type="entry name" value="EFG_C"/>
    <property type="match status" value="1"/>
</dbReference>
<dbReference type="Pfam" id="PF00009">
    <property type="entry name" value="GTP_EFTU"/>
    <property type="match status" value="1"/>
</dbReference>
<dbReference type="Gene3D" id="3.40.50.300">
    <property type="entry name" value="P-loop containing nucleotide triphosphate hydrolases"/>
    <property type="match status" value="1"/>
</dbReference>
<comment type="catalytic activity">
    <reaction evidence="3">
        <text>GTP + H2O = GDP + phosphate + H(+)</text>
        <dbReference type="Rhea" id="RHEA:19669"/>
        <dbReference type="ChEBI" id="CHEBI:15377"/>
        <dbReference type="ChEBI" id="CHEBI:15378"/>
        <dbReference type="ChEBI" id="CHEBI:37565"/>
        <dbReference type="ChEBI" id="CHEBI:43474"/>
        <dbReference type="ChEBI" id="CHEBI:58189"/>
    </reaction>
</comment>
<keyword evidence="3" id="KW-0699">rRNA-binding</keyword>
<dbReference type="Proteomes" id="UP000503164">
    <property type="component" value="Chromosome"/>
</dbReference>
<comment type="subcellular location">
    <subcellularLocation>
        <location evidence="3">Cytoplasm</location>
    </subcellularLocation>
    <text evidence="3">Binds to ribosomes.</text>
</comment>
<keyword evidence="3" id="KW-0694">RNA-binding</keyword>
<dbReference type="InterPro" id="IPR048876">
    <property type="entry name" value="BipA_C"/>
</dbReference>
<protein>
    <recommendedName>
        <fullName evidence="3">Large ribosomal subunit assembly factor BipA</fullName>
        <ecNumber evidence="3">3.6.5.-</ecNumber>
    </recommendedName>
    <alternativeName>
        <fullName evidence="3">GTP-binding protein BipA</fullName>
    </alternativeName>
</protein>
<keyword evidence="3" id="KW-0690">Ribosome biogenesis</keyword>
<dbReference type="InterPro" id="IPR009000">
    <property type="entry name" value="Transl_B-barrel_sf"/>
</dbReference>
<dbReference type="InterPro" id="IPR047042">
    <property type="entry name" value="BipA_II"/>
</dbReference>
<dbReference type="GO" id="GO:0003924">
    <property type="term" value="F:GTPase activity"/>
    <property type="evidence" value="ECO:0007669"/>
    <property type="project" value="UniProtKB-UniRule"/>
</dbReference>
<feature type="binding site" evidence="3">
    <location>
        <begin position="139"/>
        <end position="142"/>
    </location>
    <ligand>
        <name>GTP</name>
        <dbReference type="ChEBI" id="CHEBI:37565"/>
    </ligand>
</feature>
<accession>A0A0M4HF49</accession>
<feature type="binding site" evidence="3">
    <location>
        <begin position="19"/>
        <end position="24"/>
    </location>
    <ligand>
        <name>GTP</name>
        <dbReference type="ChEBI" id="CHEBI:37565"/>
    </ligand>
</feature>
<comment type="similarity">
    <text evidence="3">Belongs to the TRAFAC class translation factor GTPase superfamily. Classic translation factor GTPase family. BipA subfamily.</text>
</comment>
<dbReference type="SUPFAM" id="SSF52540">
    <property type="entry name" value="P-loop containing nucleoside triphosphate hydrolases"/>
    <property type="match status" value="1"/>
</dbReference>
<dbReference type="Pfam" id="PF21018">
    <property type="entry name" value="BipA_C"/>
    <property type="match status" value="1"/>
</dbReference>
<dbReference type="GO" id="GO:0005525">
    <property type="term" value="F:GTP binding"/>
    <property type="evidence" value="ECO:0007669"/>
    <property type="project" value="UniProtKB-UniRule"/>
</dbReference>
<dbReference type="InterPro" id="IPR042116">
    <property type="entry name" value="TypA/BipA_C"/>
</dbReference>
<dbReference type="NCBIfam" id="TIGR00231">
    <property type="entry name" value="small_GTP"/>
    <property type="match status" value="1"/>
</dbReference>
<evidence type="ECO:0000256" key="3">
    <source>
        <dbReference type="HAMAP-Rule" id="MF_00849"/>
    </source>
</evidence>
<dbReference type="InterPro" id="IPR006298">
    <property type="entry name" value="BipA"/>
</dbReference>
<dbReference type="InterPro" id="IPR027417">
    <property type="entry name" value="P-loop_NTPase"/>
</dbReference>
<keyword evidence="3" id="KW-0820">tRNA-binding</keyword>
<dbReference type="InterPro" id="IPR047041">
    <property type="entry name" value="BipA_GTP-bd_dom"/>
</dbReference>
<dbReference type="NCBIfam" id="TIGR01394">
    <property type="entry name" value="TypA_BipA"/>
    <property type="match status" value="1"/>
</dbReference>
<proteinExistence type="inferred from homology"/>
<dbReference type="AlphaFoldDB" id="A0A0M4HF49"/>
<dbReference type="SMART" id="SM00838">
    <property type="entry name" value="EFG_C"/>
    <property type="match status" value="1"/>
</dbReference>
<dbReference type="FunFam" id="3.30.70.240:FF:000002">
    <property type="entry name" value="GTP-binding protein TypA"/>
    <property type="match status" value="1"/>
</dbReference>
<dbReference type="InterPro" id="IPR004161">
    <property type="entry name" value="EFTu-like_2"/>
</dbReference>
<evidence type="ECO:0000313" key="5">
    <source>
        <dbReference type="Proteomes" id="UP000503164"/>
    </source>
</evidence>
<evidence type="ECO:0000313" key="4">
    <source>
        <dbReference type="EMBL" id="QIS45511.1"/>
    </source>
</evidence>
<dbReference type="Gene3D" id="2.40.50.250">
    <property type="entry name" value="bipa protein"/>
    <property type="match status" value="1"/>
</dbReference>
<dbReference type="InterPro" id="IPR035651">
    <property type="entry name" value="BipA_V"/>
</dbReference>
<dbReference type="EC" id="3.6.5.-" evidence="3"/>
<dbReference type="HAMAP" id="MF_00849">
    <property type="entry name" value="BipA"/>
    <property type="match status" value="1"/>
</dbReference>
<organism evidence="4 5">
    <name type="scientific">Clavibacter capsici</name>
    <dbReference type="NCBI Taxonomy" id="1874630"/>
    <lineage>
        <taxon>Bacteria</taxon>
        <taxon>Bacillati</taxon>
        <taxon>Actinomycetota</taxon>
        <taxon>Actinomycetes</taxon>
        <taxon>Micrococcales</taxon>
        <taxon>Microbacteriaceae</taxon>
        <taxon>Clavibacter</taxon>
    </lineage>
</organism>
<dbReference type="InterPro" id="IPR005225">
    <property type="entry name" value="Small_GTP-bd"/>
</dbReference>
<dbReference type="Gene3D" id="3.30.70.870">
    <property type="entry name" value="Elongation Factor G (Translational Gtpase), domain 3"/>
    <property type="match status" value="1"/>
</dbReference>
<dbReference type="RefSeq" id="WP_053774951.1">
    <property type="nucleotide sequence ID" value="NZ_CP012573.1"/>
</dbReference>
<dbReference type="InterPro" id="IPR035647">
    <property type="entry name" value="EFG_III/V"/>
</dbReference>
<dbReference type="GO" id="GO:0019843">
    <property type="term" value="F:rRNA binding"/>
    <property type="evidence" value="ECO:0007669"/>
    <property type="project" value="UniProtKB-KW"/>
</dbReference>
<comment type="function">
    <text evidence="3">A 50S ribosomal subunit assembly protein with GTPase activity, required for 50S subunit assembly at low temperatures, may also play a role in translation. Binds GTP and analogs. Binds the 70S ribosome between the 30S and 50S subunits, in a similar position as ribosome-bound EF-G; it contacts a number of ribosomal proteins, both rRNAs and the A-site tRNA.</text>
</comment>
<keyword evidence="5" id="KW-1185">Reference proteome</keyword>